<sequence>MVNKISAPAAGPFAPLEQEGPAQDVKLKGDGYHREEGVNKLIILILLPEMTPPQE</sequence>
<dbReference type="GeneID" id="75106706"/>
<feature type="region of interest" description="Disordered" evidence="1">
    <location>
        <begin position="1"/>
        <end position="28"/>
    </location>
</feature>
<dbReference type="AlphaFoldDB" id="A0A9E7RRK4"/>
<accession>A0A9E7RRK4</accession>
<evidence type="ECO:0000256" key="1">
    <source>
        <dbReference type="SAM" id="MobiDB-lite"/>
    </source>
</evidence>
<reference evidence="2" key="1">
    <citation type="submission" date="2022-09" db="EMBL/GenBank/DDBJ databases">
        <title>Characterization of three MwoI isoschizomers from sequenced genome and metagenomes.</title>
        <authorList>
            <person name="Fomenkov A."/>
            <person name="Xu S.Y."/>
            <person name="Roberts R.J."/>
        </authorList>
    </citation>
    <scope>NUCLEOTIDE SEQUENCE</scope>
    <source>
        <strain evidence="2">DSM 2970</strain>
    </source>
</reference>
<evidence type="ECO:0000313" key="2">
    <source>
        <dbReference type="EMBL" id="UXH31023.1"/>
    </source>
</evidence>
<proteinExistence type="predicted"/>
<dbReference type="RefSeq" id="WP_261599395.1">
    <property type="nucleotide sequence ID" value="NZ_CP104550.1"/>
</dbReference>
<organism evidence="2">
    <name type="scientific">Methanothermobacter wolfeii</name>
    <name type="common">Methanobacterium wolfei</name>
    <dbReference type="NCBI Taxonomy" id="145261"/>
    <lineage>
        <taxon>Archaea</taxon>
        <taxon>Methanobacteriati</taxon>
        <taxon>Methanobacteriota</taxon>
        <taxon>Methanomada group</taxon>
        <taxon>Methanobacteria</taxon>
        <taxon>Methanobacteriales</taxon>
        <taxon>Methanobacteriaceae</taxon>
        <taxon>Methanothermobacter</taxon>
    </lineage>
</organism>
<name>A0A9E7RRK4_METWO</name>
<dbReference type="Proteomes" id="UP001065373">
    <property type="component" value="Chromosome"/>
</dbReference>
<dbReference type="EMBL" id="CP104550">
    <property type="protein sequence ID" value="UXH31023.1"/>
    <property type="molecule type" value="Genomic_DNA"/>
</dbReference>
<protein>
    <submittedName>
        <fullName evidence="2">Uncharacterized protein</fullName>
    </submittedName>
</protein>
<gene>
    <name evidence="2" type="ORF">N5910_05600</name>
</gene>